<evidence type="ECO:0000313" key="3">
    <source>
        <dbReference type="Proteomes" id="UP000007129"/>
    </source>
</evidence>
<protein>
    <submittedName>
        <fullName evidence="2">Ribosomal protein S28e</fullName>
    </submittedName>
</protein>
<accession>K2R5G9</accession>
<dbReference type="HOGENOM" id="CLU_2184465_0_0_1"/>
<gene>
    <name evidence="2" type="ORF">MPH_05053</name>
</gene>
<dbReference type="GO" id="GO:0005840">
    <property type="term" value="C:ribosome"/>
    <property type="evidence" value="ECO:0007669"/>
    <property type="project" value="UniProtKB-KW"/>
</dbReference>
<feature type="region of interest" description="Disordered" evidence="1">
    <location>
        <begin position="1"/>
        <end position="31"/>
    </location>
</feature>
<evidence type="ECO:0000256" key="1">
    <source>
        <dbReference type="SAM" id="MobiDB-lite"/>
    </source>
</evidence>
<keyword evidence="2" id="KW-0687">Ribonucleoprotein</keyword>
<comment type="caution">
    <text evidence="2">The sequence shown here is derived from an EMBL/GenBank/DDBJ whole genome shotgun (WGS) entry which is preliminary data.</text>
</comment>
<dbReference type="AlphaFoldDB" id="K2R5G9"/>
<name>K2R5G9_MACPH</name>
<dbReference type="Proteomes" id="UP000007129">
    <property type="component" value="Unassembled WGS sequence"/>
</dbReference>
<reference evidence="2 3" key="1">
    <citation type="journal article" date="2012" name="BMC Genomics">
        <title>Tools to kill: Genome of one of the most destructive plant pathogenic fungi Macrophomina phaseolina.</title>
        <authorList>
            <person name="Islam M.S."/>
            <person name="Haque M.S."/>
            <person name="Islam M.M."/>
            <person name="Emdad E.M."/>
            <person name="Halim A."/>
            <person name="Hossen Q.M.M."/>
            <person name="Hossain M.Z."/>
            <person name="Ahmed B."/>
            <person name="Rahim S."/>
            <person name="Rahman M.S."/>
            <person name="Alam M.M."/>
            <person name="Hou S."/>
            <person name="Wan X."/>
            <person name="Saito J.A."/>
            <person name="Alam M."/>
        </authorList>
    </citation>
    <scope>NUCLEOTIDE SEQUENCE [LARGE SCALE GENOMIC DNA]</scope>
    <source>
        <strain evidence="2 3">MS6</strain>
    </source>
</reference>
<keyword evidence="2" id="KW-0689">Ribosomal protein</keyword>
<dbReference type="EMBL" id="AHHD01000229">
    <property type="protein sequence ID" value="EKG17606.1"/>
    <property type="molecule type" value="Genomic_DNA"/>
</dbReference>
<sequence length="109" mass="12292">MNEISGWWREGNVGRKENSPSVATHDSERMPPQRNFLSSRLFLARWYPKCPVNISYEKPSVSSMPERNCNDLSASTTIVPNPTESPLSCKSYTLILESPCRTSAKIDLT</sequence>
<proteinExistence type="predicted"/>
<dbReference type="InParanoid" id="K2R5G9"/>
<dbReference type="VEuPathDB" id="FungiDB:MPH_05053"/>
<organism evidence="2 3">
    <name type="scientific">Macrophomina phaseolina (strain MS6)</name>
    <name type="common">Charcoal rot fungus</name>
    <dbReference type="NCBI Taxonomy" id="1126212"/>
    <lineage>
        <taxon>Eukaryota</taxon>
        <taxon>Fungi</taxon>
        <taxon>Dikarya</taxon>
        <taxon>Ascomycota</taxon>
        <taxon>Pezizomycotina</taxon>
        <taxon>Dothideomycetes</taxon>
        <taxon>Dothideomycetes incertae sedis</taxon>
        <taxon>Botryosphaeriales</taxon>
        <taxon>Botryosphaeriaceae</taxon>
        <taxon>Macrophomina</taxon>
    </lineage>
</organism>
<evidence type="ECO:0000313" key="2">
    <source>
        <dbReference type="EMBL" id="EKG17606.1"/>
    </source>
</evidence>